<dbReference type="Proteomes" id="UP000594638">
    <property type="component" value="Unassembled WGS sequence"/>
</dbReference>
<feature type="region of interest" description="Disordered" evidence="1">
    <location>
        <begin position="36"/>
        <end position="93"/>
    </location>
</feature>
<proteinExistence type="predicted"/>
<name>A0A8S0PSC1_OLEEU</name>
<dbReference type="EMBL" id="CACTIH010000225">
    <property type="protein sequence ID" value="CAA2957503.1"/>
    <property type="molecule type" value="Genomic_DNA"/>
</dbReference>
<feature type="compositionally biased region" description="Polar residues" evidence="1">
    <location>
        <begin position="82"/>
        <end position="93"/>
    </location>
</feature>
<organism evidence="2 3">
    <name type="scientific">Olea europaea subsp. europaea</name>
    <dbReference type="NCBI Taxonomy" id="158383"/>
    <lineage>
        <taxon>Eukaryota</taxon>
        <taxon>Viridiplantae</taxon>
        <taxon>Streptophyta</taxon>
        <taxon>Embryophyta</taxon>
        <taxon>Tracheophyta</taxon>
        <taxon>Spermatophyta</taxon>
        <taxon>Magnoliopsida</taxon>
        <taxon>eudicotyledons</taxon>
        <taxon>Gunneridae</taxon>
        <taxon>Pentapetalae</taxon>
        <taxon>asterids</taxon>
        <taxon>lamiids</taxon>
        <taxon>Lamiales</taxon>
        <taxon>Oleaceae</taxon>
        <taxon>Oleeae</taxon>
        <taxon>Olea</taxon>
    </lineage>
</organism>
<feature type="compositionally biased region" description="Polar residues" evidence="1">
    <location>
        <begin position="57"/>
        <end position="68"/>
    </location>
</feature>
<dbReference type="Gramene" id="OE9A107909T1">
    <property type="protein sequence ID" value="OE9A107909C1"/>
    <property type="gene ID" value="OE9A107909"/>
</dbReference>
<comment type="caution">
    <text evidence="2">The sequence shown here is derived from an EMBL/GenBank/DDBJ whole genome shotgun (WGS) entry which is preliminary data.</text>
</comment>
<reference evidence="2 3" key="1">
    <citation type="submission" date="2019-12" db="EMBL/GenBank/DDBJ databases">
        <authorList>
            <person name="Alioto T."/>
            <person name="Alioto T."/>
            <person name="Gomez Garrido J."/>
        </authorList>
    </citation>
    <scope>NUCLEOTIDE SEQUENCE [LARGE SCALE GENOMIC DNA]</scope>
</reference>
<sequence length="93" mass="10067">MLGAHEEKVHADRNSVVSDGLQQKVGHDSAFIEVVSKKGKNQKKGMTTGTHDHLTAGTRNTQCASSDKQPIGQYSICENRKQSAQNTELGTES</sequence>
<keyword evidence="3" id="KW-1185">Reference proteome</keyword>
<evidence type="ECO:0000256" key="1">
    <source>
        <dbReference type="SAM" id="MobiDB-lite"/>
    </source>
</evidence>
<evidence type="ECO:0000313" key="3">
    <source>
        <dbReference type="Proteomes" id="UP000594638"/>
    </source>
</evidence>
<dbReference type="AlphaFoldDB" id="A0A8S0PSC1"/>
<protein>
    <submittedName>
        <fullName evidence="2">Uncharacterized protein</fullName>
    </submittedName>
</protein>
<feature type="compositionally biased region" description="Basic and acidic residues" evidence="1">
    <location>
        <begin position="1"/>
        <end position="13"/>
    </location>
</feature>
<evidence type="ECO:0000313" key="2">
    <source>
        <dbReference type="EMBL" id="CAA2957503.1"/>
    </source>
</evidence>
<feature type="region of interest" description="Disordered" evidence="1">
    <location>
        <begin position="1"/>
        <end position="24"/>
    </location>
</feature>
<gene>
    <name evidence="2" type="ORF">OLEA9_A107909</name>
</gene>
<accession>A0A8S0PSC1</accession>
<feature type="non-terminal residue" evidence="2">
    <location>
        <position position="93"/>
    </location>
</feature>